<feature type="compositionally biased region" description="Basic and acidic residues" evidence="1">
    <location>
        <begin position="35"/>
        <end position="57"/>
    </location>
</feature>
<sequence length="131" mass="14695">MLTSHSLIIISRLRSKIAGYAHSSLIPNSKNGGRLKPDHELAPIARPNDDSPEKEINQSRAPIHACPRTVIRRSVGIARAVGPIDDLVIDQLVMRRLRLGRDSGDASRALLRRPTSMYRGFEHTRRVRRCS</sequence>
<evidence type="ECO:0000313" key="2">
    <source>
        <dbReference type="EMBL" id="CAB4264455.1"/>
    </source>
</evidence>
<feature type="region of interest" description="Disordered" evidence="1">
    <location>
        <begin position="28"/>
        <end position="61"/>
    </location>
</feature>
<accession>A0A6J5TN61</accession>
<protein>
    <submittedName>
        <fullName evidence="2">Uncharacterized protein</fullName>
    </submittedName>
</protein>
<dbReference type="AlphaFoldDB" id="A0A6J5TN61"/>
<gene>
    <name evidence="2" type="ORF">CURHAP_LOCUS6264</name>
</gene>
<reference evidence="2 3" key="1">
    <citation type="submission" date="2020-05" db="EMBL/GenBank/DDBJ databases">
        <authorList>
            <person name="Campoy J."/>
            <person name="Schneeberger K."/>
            <person name="Spophaly S."/>
        </authorList>
    </citation>
    <scope>NUCLEOTIDE SEQUENCE [LARGE SCALE GENOMIC DNA]</scope>
    <source>
        <strain evidence="2">PruArmRojPasFocal</strain>
    </source>
</reference>
<dbReference type="Proteomes" id="UP000507222">
    <property type="component" value="Unassembled WGS sequence"/>
</dbReference>
<name>A0A6J5TN61_PRUAR</name>
<evidence type="ECO:0000256" key="1">
    <source>
        <dbReference type="SAM" id="MobiDB-lite"/>
    </source>
</evidence>
<evidence type="ECO:0000313" key="3">
    <source>
        <dbReference type="Proteomes" id="UP000507222"/>
    </source>
</evidence>
<organism evidence="2 3">
    <name type="scientific">Prunus armeniaca</name>
    <name type="common">Apricot</name>
    <name type="synonym">Armeniaca vulgaris</name>
    <dbReference type="NCBI Taxonomy" id="36596"/>
    <lineage>
        <taxon>Eukaryota</taxon>
        <taxon>Viridiplantae</taxon>
        <taxon>Streptophyta</taxon>
        <taxon>Embryophyta</taxon>
        <taxon>Tracheophyta</taxon>
        <taxon>Spermatophyta</taxon>
        <taxon>Magnoliopsida</taxon>
        <taxon>eudicotyledons</taxon>
        <taxon>Gunneridae</taxon>
        <taxon>Pentapetalae</taxon>
        <taxon>rosids</taxon>
        <taxon>fabids</taxon>
        <taxon>Rosales</taxon>
        <taxon>Rosaceae</taxon>
        <taxon>Amygdaloideae</taxon>
        <taxon>Amygdaleae</taxon>
        <taxon>Prunus</taxon>
    </lineage>
</organism>
<dbReference type="EMBL" id="CAEKDK010000001">
    <property type="protein sequence ID" value="CAB4264455.1"/>
    <property type="molecule type" value="Genomic_DNA"/>
</dbReference>
<proteinExistence type="predicted"/>